<feature type="domain" description="STAS" evidence="1">
    <location>
        <begin position="1"/>
        <end position="109"/>
    </location>
</feature>
<accession>A0AAU7DKA7</accession>
<dbReference type="InterPro" id="IPR002645">
    <property type="entry name" value="STAS_dom"/>
</dbReference>
<evidence type="ECO:0000259" key="1">
    <source>
        <dbReference type="PROSITE" id="PS50801"/>
    </source>
</evidence>
<dbReference type="SUPFAM" id="SSF52091">
    <property type="entry name" value="SpoIIaa-like"/>
    <property type="match status" value="1"/>
</dbReference>
<gene>
    <name evidence="2" type="ORF">P8935_02230</name>
</gene>
<organism evidence="2">
    <name type="scientific">Telmatobacter sp. DSM 110680</name>
    <dbReference type="NCBI Taxonomy" id="3036704"/>
    <lineage>
        <taxon>Bacteria</taxon>
        <taxon>Pseudomonadati</taxon>
        <taxon>Acidobacteriota</taxon>
        <taxon>Terriglobia</taxon>
        <taxon>Terriglobales</taxon>
        <taxon>Acidobacteriaceae</taxon>
        <taxon>Telmatobacter</taxon>
    </lineage>
</organism>
<name>A0AAU7DKA7_9BACT</name>
<proteinExistence type="predicted"/>
<dbReference type="RefSeq" id="WP_348263381.1">
    <property type="nucleotide sequence ID" value="NZ_CP121196.1"/>
</dbReference>
<protein>
    <recommendedName>
        <fullName evidence="1">STAS domain-containing protein</fullName>
    </recommendedName>
</protein>
<dbReference type="Gene3D" id="3.30.750.24">
    <property type="entry name" value="STAS domain"/>
    <property type="match status" value="1"/>
</dbReference>
<dbReference type="InterPro" id="IPR036513">
    <property type="entry name" value="STAS_dom_sf"/>
</dbReference>
<reference evidence="2" key="1">
    <citation type="submission" date="2023-03" db="EMBL/GenBank/DDBJ databases">
        <title>Edaphobacter sp.</title>
        <authorList>
            <person name="Huber K.J."/>
            <person name="Papendorf J."/>
            <person name="Pilke C."/>
            <person name="Bunk B."/>
            <person name="Sproeer C."/>
            <person name="Pester M."/>
        </authorList>
    </citation>
    <scope>NUCLEOTIDE SEQUENCE</scope>
    <source>
        <strain evidence="2">DSM 110680</strain>
    </source>
</reference>
<sequence>MAISSKSVGGVRFILLADDVDIAQAAELKQVINEAIKSGSRVSIQVSGATGIGVTAAQLLWAAISSPGTEIVVEGPWSAQVEESFSASGLRPLLQAIVQSSVEEGANVLASRQ</sequence>
<dbReference type="AlphaFoldDB" id="A0AAU7DKA7"/>
<dbReference type="EMBL" id="CP121196">
    <property type="protein sequence ID" value="XBH18158.1"/>
    <property type="molecule type" value="Genomic_DNA"/>
</dbReference>
<evidence type="ECO:0000313" key="2">
    <source>
        <dbReference type="EMBL" id="XBH18158.1"/>
    </source>
</evidence>
<dbReference type="PROSITE" id="PS50801">
    <property type="entry name" value="STAS"/>
    <property type="match status" value="1"/>
</dbReference>